<keyword evidence="4 13" id="KW-0894">Sodium channel</keyword>
<keyword evidence="5 13" id="KW-0812">Transmembrane</keyword>
<evidence type="ECO:0000256" key="6">
    <source>
        <dbReference type="ARBA" id="ARBA00022989"/>
    </source>
</evidence>
<dbReference type="PANTHER" id="PTHR11690">
    <property type="entry name" value="AMILORIDE-SENSITIVE SODIUM CHANNEL-RELATED"/>
    <property type="match status" value="1"/>
</dbReference>
<keyword evidence="6" id="KW-1133">Transmembrane helix</keyword>
<keyword evidence="9" id="KW-0472">Membrane</keyword>
<keyword evidence="12 13" id="KW-0407">Ion channel</keyword>
<keyword evidence="11 13" id="KW-0739">Sodium transport</keyword>
<dbReference type="PRINTS" id="PR01078">
    <property type="entry name" value="AMINACHANNEL"/>
</dbReference>
<dbReference type="Proteomes" id="UP001177023">
    <property type="component" value="Unassembled WGS sequence"/>
</dbReference>
<sequence length="199" mass="22421">MSSYYVSTGTIDNPRLAEQARILYGLSGEDDAMEQQSRLEWLISYYMAMSREGGHFEEKAISFASLVKNCAYNAATCTQENFTSVFHPSYGLCYVFNFHGEASKVTRSGPNYGLKMLLYTNISEYIEATTSIGCRIAIHDQDAYPFPDTFGYSIQPGSAIALSMRANRNERLNAGETKCQDDSETEYLYDGSYTMEWCL</sequence>
<dbReference type="Pfam" id="PF00858">
    <property type="entry name" value="ASC"/>
    <property type="match status" value="1"/>
</dbReference>
<keyword evidence="8 13" id="KW-0406">Ion transport</keyword>
<evidence type="ECO:0000256" key="8">
    <source>
        <dbReference type="ARBA" id="ARBA00023065"/>
    </source>
</evidence>
<protein>
    <submittedName>
        <fullName evidence="14">Uncharacterized protein</fullName>
    </submittedName>
</protein>
<keyword evidence="15" id="KW-1185">Reference proteome</keyword>
<feature type="non-terminal residue" evidence="14">
    <location>
        <position position="199"/>
    </location>
</feature>
<accession>A0AA36G6Q0</accession>
<dbReference type="AlphaFoldDB" id="A0AA36G6Q0"/>
<evidence type="ECO:0000313" key="14">
    <source>
        <dbReference type="EMBL" id="CAJ0574742.1"/>
    </source>
</evidence>
<evidence type="ECO:0000256" key="5">
    <source>
        <dbReference type="ARBA" id="ARBA00022692"/>
    </source>
</evidence>
<comment type="caution">
    <text evidence="14">The sequence shown here is derived from an EMBL/GenBank/DDBJ whole genome shotgun (WGS) entry which is preliminary data.</text>
</comment>
<dbReference type="EMBL" id="CATQJA010002632">
    <property type="protein sequence ID" value="CAJ0574742.1"/>
    <property type="molecule type" value="Genomic_DNA"/>
</dbReference>
<evidence type="ECO:0000256" key="3">
    <source>
        <dbReference type="ARBA" id="ARBA00022448"/>
    </source>
</evidence>
<dbReference type="Gene3D" id="2.60.470.10">
    <property type="entry name" value="Acid-sensing ion channels like domains"/>
    <property type="match status" value="1"/>
</dbReference>
<evidence type="ECO:0000256" key="10">
    <source>
        <dbReference type="ARBA" id="ARBA00023180"/>
    </source>
</evidence>
<evidence type="ECO:0000256" key="11">
    <source>
        <dbReference type="ARBA" id="ARBA00023201"/>
    </source>
</evidence>
<dbReference type="InterPro" id="IPR001873">
    <property type="entry name" value="ENaC"/>
</dbReference>
<organism evidence="14 15">
    <name type="scientific">Mesorhabditis spiculigera</name>
    <dbReference type="NCBI Taxonomy" id="96644"/>
    <lineage>
        <taxon>Eukaryota</taxon>
        <taxon>Metazoa</taxon>
        <taxon>Ecdysozoa</taxon>
        <taxon>Nematoda</taxon>
        <taxon>Chromadorea</taxon>
        <taxon>Rhabditida</taxon>
        <taxon>Rhabditina</taxon>
        <taxon>Rhabditomorpha</taxon>
        <taxon>Rhabditoidea</taxon>
        <taxon>Rhabditidae</taxon>
        <taxon>Mesorhabditinae</taxon>
        <taxon>Mesorhabditis</taxon>
    </lineage>
</organism>
<gene>
    <name evidence="14" type="ORF">MSPICULIGERA_LOCUS13070</name>
</gene>
<evidence type="ECO:0000256" key="1">
    <source>
        <dbReference type="ARBA" id="ARBA00004141"/>
    </source>
</evidence>
<comment type="subcellular location">
    <subcellularLocation>
        <location evidence="1">Membrane</location>
        <topology evidence="1">Multi-pass membrane protein</topology>
    </subcellularLocation>
</comment>
<reference evidence="14" key="1">
    <citation type="submission" date="2023-06" db="EMBL/GenBank/DDBJ databases">
        <authorList>
            <person name="Delattre M."/>
        </authorList>
    </citation>
    <scope>NUCLEOTIDE SEQUENCE</scope>
    <source>
        <strain evidence="14">AF72</strain>
    </source>
</reference>
<comment type="similarity">
    <text evidence="2 13">Belongs to the amiloride-sensitive sodium channel (TC 1.A.6) family.</text>
</comment>
<evidence type="ECO:0000256" key="9">
    <source>
        <dbReference type="ARBA" id="ARBA00023136"/>
    </source>
</evidence>
<evidence type="ECO:0000313" key="15">
    <source>
        <dbReference type="Proteomes" id="UP001177023"/>
    </source>
</evidence>
<keyword evidence="3 13" id="KW-0813">Transport</keyword>
<evidence type="ECO:0000256" key="4">
    <source>
        <dbReference type="ARBA" id="ARBA00022461"/>
    </source>
</evidence>
<evidence type="ECO:0000256" key="13">
    <source>
        <dbReference type="RuleBase" id="RU000679"/>
    </source>
</evidence>
<dbReference type="PANTHER" id="PTHR11690:SF248">
    <property type="entry name" value="PICKPOCKET 17, ISOFORM A"/>
    <property type="match status" value="1"/>
</dbReference>
<keyword evidence="7" id="KW-0915">Sodium</keyword>
<proteinExistence type="inferred from homology"/>
<evidence type="ECO:0000256" key="7">
    <source>
        <dbReference type="ARBA" id="ARBA00023053"/>
    </source>
</evidence>
<evidence type="ECO:0000256" key="2">
    <source>
        <dbReference type="ARBA" id="ARBA00007193"/>
    </source>
</evidence>
<name>A0AA36G6Q0_9BILA</name>
<dbReference type="GO" id="GO:0015280">
    <property type="term" value="F:ligand-gated sodium channel activity"/>
    <property type="evidence" value="ECO:0007669"/>
    <property type="project" value="TreeGrafter"/>
</dbReference>
<keyword evidence="10" id="KW-0325">Glycoprotein</keyword>
<evidence type="ECO:0000256" key="12">
    <source>
        <dbReference type="ARBA" id="ARBA00023303"/>
    </source>
</evidence>
<dbReference type="GO" id="GO:0005886">
    <property type="term" value="C:plasma membrane"/>
    <property type="evidence" value="ECO:0007669"/>
    <property type="project" value="TreeGrafter"/>
</dbReference>